<dbReference type="EMBL" id="LYXE01000114">
    <property type="protein sequence ID" value="PDV98005.1"/>
    <property type="molecule type" value="Genomic_DNA"/>
</dbReference>
<dbReference type="Proteomes" id="UP000220922">
    <property type="component" value="Unassembled WGS sequence"/>
</dbReference>
<proteinExistence type="predicted"/>
<organism evidence="2 3">
    <name type="scientific">Candidatus Chloroploca asiatica</name>
    <dbReference type="NCBI Taxonomy" id="1506545"/>
    <lineage>
        <taxon>Bacteria</taxon>
        <taxon>Bacillati</taxon>
        <taxon>Chloroflexota</taxon>
        <taxon>Chloroflexia</taxon>
        <taxon>Chloroflexales</taxon>
        <taxon>Chloroflexineae</taxon>
        <taxon>Oscillochloridaceae</taxon>
        <taxon>Candidatus Chloroploca</taxon>
    </lineage>
</organism>
<dbReference type="AlphaFoldDB" id="A0A2H3KJB5"/>
<sequence length="79" mass="8061">MTVLGVACADGGPGSAARGRGRDDHSLPVKALRQGASDAIIEHAPGQDVVGAGRTTWTGPGHTRGWRGRCLGGNPTTMR</sequence>
<comment type="caution">
    <text evidence="2">The sequence shown here is derived from an EMBL/GenBank/DDBJ whole genome shotgun (WGS) entry which is preliminary data.</text>
</comment>
<evidence type="ECO:0000313" key="3">
    <source>
        <dbReference type="Proteomes" id="UP000220922"/>
    </source>
</evidence>
<reference evidence="2 3" key="1">
    <citation type="submission" date="2016-05" db="EMBL/GenBank/DDBJ databases">
        <authorList>
            <person name="Lavstsen T."/>
            <person name="Jespersen J.S."/>
        </authorList>
    </citation>
    <scope>NUCLEOTIDE SEQUENCE [LARGE SCALE GENOMIC DNA]</scope>
    <source>
        <strain evidence="2 3">B7-9</strain>
    </source>
</reference>
<protein>
    <submittedName>
        <fullName evidence="2">Uncharacterized protein</fullName>
    </submittedName>
</protein>
<keyword evidence="3" id="KW-1185">Reference proteome</keyword>
<feature type="region of interest" description="Disordered" evidence="1">
    <location>
        <begin position="1"/>
        <end position="26"/>
    </location>
</feature>
<gene>
    <name evidence="2" type="ORF">A9Q02_16565</name>
</gene>
<evidence type="ECO:0000313" key="2">
    <source>
        <dbReference type="EMBL" id="PDV98005.1"/>
    </source>
</evidence>
<name>A0A2H3KJB5_9CHLR</name>
<feature type="region of interest" description="Disordered" evidence="1">
    <location>
        <begin position="50"/>
        <end position="79"/>
    </location>
</feature>
<accession>A0A2H3KJB5</accession>
<evidence type="ECO:0000256" key="1">
    <source>
        <dbReference type="SAM" id="MobiDB-lite"/>
    </source>
</evidence>